<dbReference type="PANTHER" id="PTHR45624:SF12">
    <property type="entry name" value="MITOCHONDRIAL ORNITHINE TRANSPORTER 1"/>
    <property type="match status" value="1"/>
</dbReference>
<keyword evidence="13" id="KW-1185">Reference proteome</keyword>
<dbReference type="GO" id="GO:0031966">
    <property type="term" value="C:mitochondrial membrane"/>
    <property type="evidence" value="ECO:0007669"/>
    <property type="project" value="UniProtKB-SubCell"/>
</dbReference>
<reference evidence="12 13" key="1">
    <citation type="journal article" date="2018" name="MBio">
        <title>Comparative Genomics Reveals the Core Gene Toolbox for the Fungus-Insect Symbiosis.</title>
        <authorList>
            <person name="Wang Y."/>
            <person name="Stata M."/>
            <person name="Wang W."/>
            <person name="Stajich J.E."/>
            <person name="White M.M."/>
            <person name="Moncalvo J.M."/>
        </authorList>
    </citation>
    <scope>NUCLEOTIDE SEQUENCE [LARGE SCALE GENOMIC DNA]</scope>
    <source>
        <strain evidence="12 13">SC-DP-2</strain>
    </source>
</reference>
<dbReference type="SUPFAM" id="SSF103506">
    <property type="entry name" value="Mitochondrial carrier"/>
    <property type="match status" value="1"/>
</dbReference>
<accession>A0A2T9ZCF4</accession>
<dbReference type="InterPro" id="IPR018108">
    <property type="entry name" value="MCP_transmembrane"/>
</dbReference>
<evidence type="ECO:0000256" key="4">
    <source>
        <dbReference type="ARBA" id="ARBA00022692"/>
    </source>
</evidence>
<feature type="transmembrane region" description="Helical" evidence="11">
    <location>
        <begin position="77"/>
        <end position="95"/>
    </location>
</feature>
<dbReference type="Gene3D" id="1.50.40.10">
    <property type="entry name" value="Mitochondrial carrier domain"/>
    <property type="match status" value="2"/>
</dbReference>
<dbReference type="Proteomes" id="UP000245609">
    <property type="component" value="Unassembled WGS sequence"/>
</dbReference>
<dbReference type="PROSITE" id="PS50920">
    <property type="entry name" value="SOLCAR"/>
    <property type="match status" value="2"/>
</dbReference>
<evidence type="ECO:0000256" key="10">
    <source>
        <dbReference type="RuleBase" id="RU000488"/>
    </source>
</evidence>
<keyword evidence="8 9" id="KW-0472">Membrane</keyword>
<keyword evidence="6 11" id="KW-1133">Transmembrane helix</keyword>
<evidence type="ECO:0000256" key="8">
    <source>
        <dbReference type="ARBA" id="ARBA00023136"/>
    </source>
</evidence>
<keyword evidence="7" id="KW-0496">Mitochondrion</keyword>
<feature type="repeat" description="Solcar" evidence="9">
    <location>
        <begin position="17"/>
        <end position="101"/>
    </location>
</feature>
<dbReference type="InterPro" id="IPR050567">
    <property type="entry name" value="Mitochondrial_Carrier"/>
</dbReference>
<dbReference type="STRING" id="133381.A0A2T9ZCF4"/>
<dbReference type="AlphaFoldDB" id="A0A2T9ZCF4"/>
<evidence type="ECO:0000256" key="7">
    <source>
        <dbReference type="ARBA" id="ARBA00023128"/>
    </source>
</evidence>
<keyword evidence="5" id="KW-0677">Repeat</keyword>
<dbReference type="GO" id="GO:1990575">
    <property type="term" value="P:mitochondrial L-ornithine transmembrane transport"/>
    <property type="evidence" value="ECO:0007669"/>
    <property type="project" value="TreeGrafter"/>
</dbReference>
<keyword evidence="3 10" id="KW-0813">Transport</keyword>
<evidence type="ECO:0000313" key="12">
    <source>
        <dbReference type="EMBL" id="PVV02278.1"/>
    </source>
</evidence>
<comment type="similarity">
    <text evidence="2 10">Belongs to the mitochondrial carrier (TC 2.A.29) family.</text>
</comment>
<proteinExistence type="inferred from homology"/>
<protein>
    <recommendedName>
        <fullName evidence="14">Mitochondrial carrier protein</fullName>
    </recommendedName>
</protein>
<feature type="transmembrane region" description="Helical" evidence="11">
    <location>
        <begin position="175"/>
        <end position="195"/>
    </location>
</feature>
<evidence type="ECO:0000256" key="6">
    <source>
        <dbReference type="ARBA" id="ARBA00022989"/>
    </source>
</evidence>
<evidence type="ECO:0000256" key="11">
    <source>
        <dbReference type="SAM" id="Phobius"/>
    </source>
</evidence>
<evidence type="ECO:0008006" key="14">
    <source>
        <dbReference type="Google" id="ProtNLM"/>
    </source>
</evidence>
<dbReference type="OrthoDB" id="409586at2759"/>
<sequence>MDTEAATLSVAKRSKNRDALMNCLAGTVGGVGQVLTGQPFDTLKVRLQSNPSKYTGALDCMRQLVRENGVSGLYKGTTSPLIGIGACVSIQFLALERMKSYYLGKSNQPGLTGSQLFMSGGVAGLANSVASCPVEHIRGVPTLVREFFGYGVYFYAYEYLVQHTMHTKNIKRSEISPLTVCLYGGIAGISMWITLFPVDVIKTRIQTDSFANPKYKSSLDCIRKSIAESGFSGLYRGLTPCLIRAVPANAATFICFEYALRFLQNHF</sequence>
<keyword evidence="4 9" id="KW-0812">Transmembrane</keyword>
<organism evidence="12 13">
    <name type="scientific">Smittium megazygosporum</name>
    <dbReference type="NCBI Taxonomy" id="133381"/>
    <lineage>
        <taxon>Eukaryota</taxon>
        <taxon>Fungi</taxon>
        <taxon>Fungi incertae sedis</taxon>
        <taxon>Zoopagomycota</taxon>
        <taxon>Kickxellomycotina</taxon>
        <taxon>Harpellomycetes</taxon>
        <taxon>Harpellales</taxon>
        <taxon>Legeriomycetaceae</taxon>
        <taxon>Smittium</taxon>
    </lineage>
</organism>
<evidence type="ECO:0000256" key="1">
    <source>
        <dbReference type="ARBA" id="ARBA00004225"/>
    </source>
</evidence>
<name>A0A2T9ZCF4_9FUNG</name>
<comment type="caution">
    <text evidence="12">The sequence shown here is derived from an EMBL/GenBank/DDBJ whole genome shotgun (WGS) entry which is preliminary data.</text>
</comment>
<evidence type="ECO:0000256" key="3">
    <source>
        <dbReference type="ARBA" id="ARBA00022448"/>
    </source>
</evidence>
<gene>
    <name evidence="12" type="ORF">BB560_003271</name>
</gene>
<dbReference type="GO" id="GO:0000064">
    <property type="term" value="F:L-ornithine transmembrane transporter activity"/>
    <property type="evidence" value="ECO:0007669"/>
    <property type="project" value="TreeGrafter"/>
</dbReference>
<comment type="subcellular location">
    <subcellularLocation>
        <location evidence="1">Mitochondrion membrane</location>
        <topology evidence="1">Multi-pass membrane protein</topology>
    </subcellularLocation>
</comment>
<feature type="repeat" description="Solcar" evidence="9">
    <location>
        <begin position="175"/>
        <end position="262"/>
    </location>
</feature>
<evidence type="ECO:0000256" key="2">
    <source>
        <dbReference type="ARBA" id="ARBA00006375"/>
    </source>
</evidence>
<dbReference type="PANTHER" id="PTHR45624">
    <property type="entry name" value="MITOCHONDRIAL BASIC AMINO ACIDS TRANSPORTER-RELATED"/>
    <property type="match status" value="1"/>
</dbReference>
<dbReference type="InterPro" id="IPR023395">
    <property type="entry name" value="MCP_dom_sf"/>
</dbReference>
<dbReference type="EMBL" id="MBFS01000532">
    <property type="protein sequence ID" value="PVV02278.1"/>
    <property type="molecule type" value="Genomic_DNA"/>
</dbReference>
<evidence type="ECO:0000313" key="13">
    <source>
        <dbReference type="Proteomes" id="UP000245609"/>
    </source>
</evidence>
<dbReference type="Pfam" id="PF00153">
    <property type="entry name" value="Mito_carr"/>
    <property type="match status" value="2"/>
</dbReference>
<evidence type="ECO:0000256" key="9">
    <source>
        <dbReference type="PROSITE-ProRule" id="PRU00282"/>
    </source>
</evidence>
<evidence type="ECO:0000256" key="5">
    <source>
        <dbReference type="ARBA" id="ARBA00022737"/>
    </source>
</evidence>